<dbReference type="RefSeq" id="WP_190564854.1">
    <property type="nucleotide sequence ID" value="NZ_JACJQU010000029.1"/>
</dbReference>
<organism evidence="2 3">
    <name type="scientific">Anabaena sphaerica FACHB-251</name>
    <dbReference type="NCBI Taxonomy" id="2692883"/>
    <lineage>
        <taxon>Bacteria</taxon>
        <taxon>Bacillati</taxon>
        <taxon>Cyanobacteriota</taxon>
        <taxon>Cyanophyceae</taxon>
        <taxon>Nostocales</taxon>
        <taxon>Nostocaceae</taxon>
        <taxon>Anabaena</taxon>
    </lineage>
</organism>
<comment type="caution">
    <text evidence="2">The sequence shown here is derived from an EMBL/GenBank/DDBJ whole genome shotgun (WGS) entry which is preliminary data.</text>
</comment>
<proteinExistence type="predicted"/>
<keyword evidence="3" id="KW-1185">Reference proteome</keyword>
<reference evidence="3" key="1">
    <citation type="journal article" date="2020" name="ISME J.">
        <title>Comparative genomics reveals insights into cyanobacterial evolution and habitat adaptation.</title>
        <authorList>
            <person name="Chen M.Y."/>
            <person name="Teng W.K."/>
            <person name="Zhao L."/>
            <person name="Hu C.X."/>
            <person name="Zhou Y.K."/>
            <person name="Han B.P."/>
            <person name="Song L.R."/>
            <person name="Shu W.S."/>
        </authorList>
    </citation>
    <scope>NUCLEOTIDE SEQUENCE [LARGE SCALE GENOMIC DNA]</scope>
    <source>
        <strain evidence="3">FACHB-251</strain>
    </source>
</reference>
<keyword evidence="1" id="KW-1133">Transmembrane helix</keyword>
<evidence type="ECO:0000313" key="3">
    <source>
        <dbReference type="Proteomes" id="UP000662185"/>
    </source>
</evidence>
<feature type="transmembrane region" description="Helical" evidence="1">
    <location>
        <begin position="172"/>
        <end position="191"/>
    </location>
</feature>
<sequence length="194" mass="22725">MLNQDYALNNLSTDFQDTIDKYTVLQSSSLQLGEFTKNILELDNIQDDSFSSKEYTFLYEIVFYIWQFQHQSMIDSVKDRNYRKDVLQEHLNVLTVVINNHLFHESEPCSSRKQDCLKAWDDSLELLQKYSSYGNCNNSTVEKYLAKNTLLDKTSSELGVFLERINGFLDKYFNILVIPFGIISLIIYAVFFDK</sequence>
<dbReference type="EMBL" id="JACJQU010000029">
    <property type="protein sequence ID" value="MBD2296735.1"/>
    <property type="molecule type" value="Genomic_DNA"/>
</dbReference>
<evidence type="ECO:0000256" key="1">
    <source>
        <dbReference type="SAM" id="Phobius"/>
    </source>
</evidence>
<keyword evidence="1" id="KW-0472">Membrane</keyword>
<dbReference type="Proteomes" id="UP000662185">
    <property type="component" value="Unassembled WGS sequence"/>
</dbReference>
<name>A0A927A4N4_9NOST</name>
<evidence type="ECO:0000313" key="2">
    <source>
        <dbReference type="EMBL" id="MBD2296735.1"/>
    </source>
</evidence>
<dbReference type="AlphaFoldDB" id="A0A927A4N4"/>
<accession>A0A927A4N4</accession>
<protein>
    <submittedName>
        <fullName evidence="2">Uncharacterized protein</fullName>
    </submittedName>
</protein>
<keyword evidence="1" id="KW-0812">Transmembrane</keyword>
<gene>
    <name evidence="2" type="ORF">H6G06_25440</name>
</gene>